<dbReference type="InterPro" id="IPR052734">
    <property type="entry name" value="Nod_factor_acetyltransferase"/>
</dbReference>
<dbReference type="Proteomes" id="UP000679725">
    <property type="component" value="Unassembled WGS sequence"/>
</dbReference>
<dbReference type="PANTHER" id="PTHR37312:SF1">
    <property type="entry name" value="MEMBRANE-BOUND ACYLTRANSFERASE YKRP-RELATED"/>
    <property type="match status" value="1"/>
</dbReference>
<feature type="transmembrane region" description="Helical" evidence="1">
    <location>
        <begin position="155"/>
        <end position="172"/>
    </location>
</feature>
<gene>
    <name evidence="3" type="ORF">DYBT9623_01308</name>
</gene>
<feature type="transmembrane region" description="Helical" evidence="1">
    <location>
        <begin position="64"/>
        <end position="82"/>
    </location>
</feature>
<protein>
    <recommendedName>
        <fullName evidence="2">Acyltransferase 3 domain-containing protein</fullName>
    </recommendedName>
</protein>
<dbReference type="PANTHER" id="PTHR37312">
    <property type="entry name" value="MEMBRANE-BOUND ACYLTRANSFERASE YKRP-RELATED"/>
    <property type="match status" value="1"/>
</dbReference>
<feature type="domain" description="Acyltransferase 3" evidence="2">
    <location>
        <begin position="2"/>
        <end position="282"/>
    </location>
</feature>
<evidence type="ECO:0000313" key="4">
    <source>
        <dbReference type="Proteomes" id="UP000679725"/>
    </source>
</evidence>
<keyword evidence="1" id="KW-0812">Transmembrane</keyword>
<dbReference type="Pfam" id="PF01757">
    <property type="entry name" value="Acyl_transf_3"/>
    <property type="match status" value="1"/>
</dbReference>
<feature type="transmembrane region" description="Helical" evidence="1">
    <location>
        <begin position="94"/>
        <end position="113"/>
    </location>
</feature>
<sequence length="327" mass="37093">MLKGFGIICVVVAHVIVLDQDFDSLTVRLIYMFHMPLFFFLSGYLSSLRINYWQFFIEKSAQFLIPYFIYLLTIFFIVRFTGTSNQGMSRLVLGGGYLTGYLGVFWFVPCLFLTQQFCNLILTKFNTSGIVLIGIICLLISYVNDWYFDEMIFPYGVNVVLAAVPVYCFGNLYRKFGTEWNQMLIVIIAVAGICLTVYGFPNYYNMKVAFYGIPFVTFLSGLAIIAALLFFVFKFPSSALLSAFGKASLVIMYLHQGLQIALRDHGYADPNLRIAVALLLPILFYLAANQWSISRALLLGSLSDQKSFLGKIYKPVSIKRDKEQVGM</sequence>
<dbReference type="InterPro" id="IPR002656">
    <property type="entry name" value="Acyl_transf_3_dom"/>
</dbReference>
<reference evidence="3 4" key="1">
    <citation type="submission" date="2021-04" db="EMBL/GenBank/DDBJ databases">
        <authorList>
            <person name="Rodrigo-Torres L."/>
            <person name="Arahal R. D."/>
            <person name="Lucena T."/>
        </authorList>
    </citation>
    <scope>NUCLEOTIDE SEQUENCE [LARGE SCALE GENOMIC DNA]</scope>
    <source>
        <strain evidence="3 4">CECT 9623</strain>
    </source>
</reference>
<proteinExistence type="predicted"/>
<keyword evidence="4" id="KW-1185">Reference proteome</keyword>
<evidence type="ECO:0000256" key="1">
    <source>
        <dbReference type="SAM" id="Phobius"/>
    </source>
</evidence>
<evidence type="ECO:0000259" key="2">
    <source>
        <dbReference type="Pfam" id="PF01757"/>
    </source>
</evidence>
<organism evidence="3 4">
    <name type="scientific">Dyadobacter linearis</name>
    <dbReference type="NCBI Taxonomy" id="2823330"/>
    <lineage>
        <taxon>Bacteria</taxon>
        <taxon>Pseudomonadati</taxon>
        <taxon>Bacteroidota</taxon>
        <taxon>Cytophagia</taxon>
        <taxon>Cytophagales</taxon>
        <taxon>Spirosomataceae</taxon>
        <taxon>Dyadobacter</taxon>
    </lineage>
</organism>
<comment type="caution">
    <text evidence="3">The sequence shown here is derived from an EMBL/GenBank/DDBJ whole genome shotgun (WGS) entry which is preliminary data.</text>
</comment>
<evidence type="ECO:0000313" key="3">
    <source>
        <dbReference type="EMBL" id="CAG5068577.1"/>
    </source>
</evidence>
<feature type="transmembrane region" description="Helical" evidence="1">
    <location>
        <begin position="210"/>
        <end position="232"/>
    </location>
</feature>
<feature type="transmembrane region" description="Helical" evidence="1">
    <location>
        <begin position="125"/>
        <end position="143"/>
    </location>
</feature>
<feature type="transmembrane region" description="Helical" evidence="1">
    <location>
        <begin position="239"/>
        <end position="258"/>
    </location>
</feature>
<keyword evidence="1" id="KW-0472">Membrane</keyword>
<name>A0ABM8UM96_9BACT</name>
<feature type="transmembrane region" description="Helical" evidence="1">
    <location>
        <begin position="184"/>
        <end position="204"/>
    </location>
</feature>
<keyword evidence="1" id="KW-1133">Transmembrane helix</keyword>
<feature type="transmembrane region" description="Helical" evidence="1">
    <location>
        <begin position="270"/>
        <end position="288"/>
    </location>
</feature>
<dbReference type="EMBL" id="CAJRAU010000002">
    <property type="protein sequence ID" value="CAG5068577.1"/>
    <property type="molecule type" value="Genomic_DNA"/>
</dbReference>
<feature type="transmembrane region" description="Helical" evidence="1">
    <location>
        <begin position="29"/>
        <end position="52"/>
    </location>
</feature>
<accession>A0ABM8UM96</accession>